<keyword evidence="3" id="KW-0560">Oxidoreductase</keyword>
<dbReference type="GO" id="GO:0006777">
    <property type="term" value="P:Mo-molybdopterin cofactor biosynthetic process"/>
    <property type="evidence" value="ECO:0007669"/>
    <property type="project" value="UniProtKB-KW"/>
</dbReference>
<evidence type="ECO:0000256" key="1">
    <source>
        <dbReference type="ARBA" id="ARBA00022490"/>
    </source>
</evidence>
<name>A0A0W8E8P4_9ZZZZ</name>
<evidence type="ECO:0000256" key="2">
    <source>
        <dbReference type="ARBA" id="ARBA00023150"/>
    </source>
</evidence>
<comment type="caution">
    <text evidence="3">The sequence shown here is derived from an EMBL/GenBank/DDBJ whole genome shotgun (WGS) entry which is preliminary data.</text>
</comment>
<dbReference type="HAMAP" id="MF_00187">
    <property type="entry name" value="FdhD"/>
    <property type="match status" value="1"/>
</dbReference>
<accession>A0A0W8E8P4</accession>
<reference evidence="3" key="1">
    <citation type="journal article" date="2015" name="Proc. Natl. Acad. Sci. U.S.A.">
        <title>Networks of energetic and metabolic interactions define dynamics in microbial communities.</title>
        <authorList>
            <person name="Embree M."/>
            <person name="Liu J.K."/>
            <person name="Al-Bassam M.M."/>
            <person name="Zengler K."/>
        </authorList>
    </citation>
    <scope>NUCLEOTIDE SEQUENCE</scope>
</reference>
<dbReference type="Gene3D" id="3.40.140.10">
    <property type="entry name" value="Cytidine Deaminase, domain 2"/>
    <property type="match status" value="1"/>
</dbReference>
<gene>
    <name evidence="3" type="ORF">ASZ90_017876</name>
</gene>
<dbReference type="Pfam" id="PF02634">
    <property type="entry name" value="FdhD-NarQ"/>
    <property type="match status" value="1"/>
</dbReference>
<dbReference type="EMBL" id="LNQE01001842">
    <property type="protein sequence ID" value="KUG04737.1"/>
    <property type="molecule type" value="Genomic_DNA"/>
</dbReference>
<dbReference type="EC" id="1.2.1.2" evidence="3"/>
<dbReference type="PIRSF" id="PIRSF015626">
    <property type="entry name" value="FdhD"/>
    <property type="match status" value="1"/>
</dbReference>
<protein>
    <submittedName>
        <fullName evidence="3">Formate dehydrogenase chain d</fullName>
        <ecNumber evidence="3">1.2.1.2</ecNumber>
    </submittedName>
</protein>
<dbReference type="GO" id="GO:0016783">
    <property type="term" value="F:sulfurtransferase activity"/>
    <property type="evidence" value="ECO:0007669"/>
    <property type="project" value="InterPro"/>
</dbReference>
<dbReference type="PANTHER" id="PTHR30592:SF1">
    <property type="entry name" value="SULFUR CARRIER PROTEIN FDHD"/>
    <property type="match status" value="1"/>
</dbReference>
<dbReference type="GO" id="GO:0016491">
    <property type="term" value="F:oxidoreductase activity"/>
    <property type="evidence" value="ECO:0007669"/>
    <property type="project" value="UniProtKB-KW"/>
</dbReference>
<dbReference type="PANTHER" id="PTHR30592">
    <property type="entry name" value="FORMATE DEHYDROGENASE"/>
    <property type="match status" value="1"/>
</dbReference>
<dbReference type="InterPro" id="IPR016193">
    <property type="entry name" value="Cytidine_deaminase-like"/>
</dbReference>
<dbReference type="AlphaFoldDB" id="A0A0W8E8P4"/>
<organism evidence="3">
    <name type="scientific">hydrocarbon metagenome</name>
    <dbReference type="NCBI Taxonomy" id="938273"/>
    <lineage>
        <taxon>unclassified sequences</taxon>
        <taxon>metagenomes</taxon>
        <taxon>ecological metagenomes</taxon>
    </lineage>
</organism>
<dbReference type="InterPro" id="IPR003786">
    <property type="entry name" value="FdhD"/>
</dbReference>
<keyword evidence="1" id="KW-0963">Cytoplasm</keyword>
<sequence>MKKTVTFRRIKRYSSGAELIDVEDPMVVEVGLDIFIDEQFYKKIYCSPIYIDELVIGSLAFDNMIDSVKDIAGMQIEDDRVHVSLLMAEQENLKSYSDSDVRIQVEAHTIALLMKQHLDSSDIHKKTGGVHIMSLSDGQGLMVSREDIGRHNAVDKLYGYCLKNGVDCGSKIFLSSGRISYEMIEKIWLMGIKIIVSRATVTDLARKRAEDTGITLIGFARGERFNIYSHPERIIINDRG</sequence>
<dbReference type="NCBIfam" id="TIGR00129">
    <property type="entry name" value="fdhD_narQ"/>
    <property type="match status" value="1"/>
</dbReference>
<proteinExistence type="inferred from homology"/>
<keyword evidence="2" id="KW-0501">Molybdenum cofactor biosynthesis</keyword>
<evidence type="ECO:0000313" key="3">
    <source>
        <dbReference type="EMBL" id="KUG04737.1"/>
    </source>
</evidence>
<dbReference type="SUPFAM" id="SSF53927">
    <property type="entry name" value="Cytidine deaminase-like"/>
    <property type="match status" value="1"/>
</dbReference>